<keyword evidence="5" id="KW-1185">Reference proteome</keyword>
<dbReference type="EMBL" id="MVHC01000030">
    <property type="protein sequence ID" value="OQZ94324.1"/>
    <property type="molecule type" value="Genomic_DNA"/>
</dbReference>
<evidence type="ECO:0000256" key="1">
    <source>
        <dbReference type="SAM" id="MobiDB-lite"/>
    </source>
</evidence>
<dbReference type="Proteomes" id="UP000192693">
    <property type="component" value="Unassembled WGS sequence"/>
</dbReference>
<dbReference type="Pfam" id="PF05305">
    <property type="entry name" value="DUF732"/>
    <property type="match status" value="1"/>
</dbReference>
<comment type="caution">
    <text evidence="4">The sequence shown here is derived from an EMBL/GenBank/DDBJ whole genome shotgun (WGS) entry which is preliminary data.</text>
</comment>
<gene>
    <name evidence="4" type="ORF">BST10_18805</name>
</gene>
<feature type="domain" description="DUF732" evidence="3">
    <location>
        <begin position="145"/>
        <end position="213"/>
    </location>
</feature>
<evidence type="ECO:0000259" key="3">
    <source>
        <dbReference type="Pfam" id="PF05305"/>
    </source>
</evidence>
<feature type="compositionally biased region" description="Pro residues" evidence="1">
    <location>
        <begin position="114"/>
        <end position="124"/>
    </location>
</feature>
<evidence type="ECO:0000256" key="2">
    <source>
        <dbReference type="SAM" id="Phobius"/>
    </source>
</evidence>
<dbReference type="InterPro" id="IPR007969">
    <property type="entry name" value="DUF732"/>
</dbReference>
<feature type="region of interest" description="Disordered" evidence="1">
    <location>
        <begin position="88"/>
        <end position="139"/>
    </location>
</feature>
<feature type="compositionally biased region" description="Low complexity" evidence="1">
    <location>
        <begin position="100"/>
        <end position="110"/>
    </location>
</feature>
<feature type="transmembrane region" description="Helical" evidence="2">
    <location>
        <begin position="56"/>
        <end position="81"/>
    </location>
</feature>
<name>A0ABX3RKA5_MYCAL</name>
<organism evidence="4 5">
    <name type="scientific">Mycolicibacter algericus DSM 45454</name>
    <dbReference type="NCBI Taxonomy" id="723879"/>
    <lineage>
        <taxon>Bacteria</taxon>
        <taxon>Bacillati</taxon>
        <taxon>Actinomycetota</taxon>
        <taxon>Actinomycetes</taxon>
        <taxon>Mycobacteriales</taxon>
        <taxon>Mycobacteriaceae</taxon>
        <taxon>Mycolicibacter</taxon>
    </lineage>
</organism>
<keyword evidence="2" id="KW-0472">Membrane</keyword>
<reference evidence="4 5" key="1">
    <citation type="submission" date="2016-12" db="EMBL/GenBank/DDBJ databases">
        <title>The new phylogeny of genus Mycobacterium.</title>
        <authorList>
            <person name="Tortoli E."/>
            <person name="Trovato A."/>
            <person name="Cirillo D.M."/>
        </authorList>
    </citation>
    <scope>NUCLEOTIDE SEQUENCE [LARGE SCALE GENOMIC DNA]</scope>
    <source>
        <strain evidence="4 5">DSM 45454</strain>
    </source>
</reference>
<proteinExistence type="predicted"/>
<keyword evidence="2" id="KW-1133">Transmembrane helix</keyword>
<keyword evidence="2" id="KW-0812">Transmembrane</keyword>
<feature type="compositionally biased region" description="Low complexity" evidence="1">
    <location>
        <begin position="125"/>
        <end position="139"/>
    </location>
</feature>
<sequence>MQEVSMPDEETAVAAGEALHTAELDPAATVAGRPLAYSDHTSSMPVVDYQPPRSRAWWRVAALVAAILTVTGSAAAAILLLDRTPVAQQAPPSPVPPAPATVRPAPSPTAEALPIPPAPVPPPTVTVTATPGPAPAATPESLPPDAQFIQLLARDGVSNSHPSGAIATAKNVCLSIENGSSADDFVLSMNAAGMPYREAVAFVRAARSVYCPNAG</sequence>
<accession>A0ABX3RKA5</accession>
<protein>
    <recommendedName>
        <fullName evidence="3">DUF732 domain-containing protein</fullName>
    </recommendedName>
</protein>
<evidence type="ECO:0000313" key="4">
    <source>
        <dbReference type="EMBL" id="OQZ94324.1"/>
    </source>
</evidence>
<evidence type="ECO:0000313" key="5">
    <source>
        <dbReference type="Proteomes" id="UP000192693"/>
    </source>
</evidence>